<organism evidence="2 3">
    <name type="scientific">Neobacillus mesonae</name>
    <dbReference type="NCBI Taxonomy" id="1193713"/>
    <lineage>
        <taxon>Bacteria</taxon>
        <taxon>Bacillati</taxon>
        <taxon>Bacillota</taxon>
        <taxon>Bacilli</taxon>
        <taxon>Bacillales</taxon>
        <taxon>Bacillaceae</taxon>
        <taxon>Neobacillus</taxon>
    </lineage>
</organism>
<dbReference type="OrthoDB" id="569879at2"/>
<dbReference type="PROSITE" id="PS50965">
    <property type="entry name" value="NERD"/>
    <property type="match status" value="1"/>
</dbReference>
<feature type="domain" description="NERD" evidence="1">
    <location>
        <begin position="41"/>
        <end position="157"/>
    </location>
</feature>
<dbReference type="STRING" id="1193713.GCA_001636315_04657"/>
<dbReference type="AlphaFoldDB" id="A0A3Q9QUN0"/>
<proteinExistence type="predicted"/>
<dbReference type="InterPro" id="IPR011528">
    <property type="entry name" value="NERD"/>
</dbReference>
<evidence type="ECO:0000313" key="3">
    <source>
        <dbReference type="Proteomes" id="UP000282892"/>
    </source>
</evidence>
<sequence>MIGKERSIPIVILILEAILRRLPKNHLKYPLIAEELERRRAGFRGEESLDYYLRSLPEKEYIIFHDLNFPDGDFNCQIDTLLLTSRFALILEIKNMTGKLTFDIENEQFFQIKDGNEKGYSDPIAQAERHQKFIQKLFAEHNLPPVPVDHLVVISNPNAILELKGNNYKVIKRVCKSQSMLKRISLYEQKYEKKILTPKELRKISKLLVKLNTPPTKFILQNYGIKKTELRFGVHCPICDYLPLYRQKASWFCPNCQSFSKDAYIYTLLDYFLLYDLKVTNQQFREFALINSPDLSGRLLRAAEIKYSGTNKGRYYYVDNNQLEKLTTQIRRKNSRNLRYS</sequence>
<protein>
    <recommendedName>
        <fullName evidence="1">NERD domain-containing protein</fullName>
    </recommendedName>
</protein>
<accession>A0A3Q9QUN0</accession>
<evidence type="ECO:0000313" key="2">
    <source>
        <dbReference type="EMBL" id="AZU61791.1"/>
    </source>
</evidence>
<evidence type="ECO:0000259" key="1">
    <source>
        <dbReference type="PROSITE" id="PS50965"/>
    </source>
</evidence>
<reference evidence="2 3" key="1">
    <citation type="submission" date="2017-07" db="EMBL/GenBank/DDBJ databases">
        <title>The complete genome sequence of Bacillus mesonae strain H20-5, an efficient strain improving plant abiotic stress resistance.</title>
        <authorList>
            <person name="Kim S.Y."/>
            <person name="Song H."/>
            <person name="Sang M.K."/>
            <person name="Weon H.-Y."/>
            <person name="Song J."/>
        </authorList>
    </citation>
    <scope>NUCLEOTIDE SEQUENCE [LARGE SCALE GENOMIC DNA]</scope>
    <source>
        <strain evidence="2 3">H20-5</strain>
    </source>
</reference>
<dbReference type="Pfam" id="PF08378">
    <property type="entry name" value="NERD"/>
    <property type="match status" value="1"/>
</dbReference>
<dbReference type="EMBL" id="CP022572">
    <property type="protein sequence ID" value="AZU61791.1"/>
    <property type="molecule type" value="Genomic_DNA"/>
</dbReference>
<gene>
    <name evidence="2" type="ORF">CHR53_11160</name>
</gene>
<dbReference type="RefSeq" id="WP_127486566.1">
    <property type="nucleotide sequence ID" value="NZ_CP022572.1"/>
</dbReference>
<keyword evidence="3" id="KW-1185">Reference proteome</keyword>
<dbReference type="Proteomes" id="UP000282892">
    <property type="component" value="Chromosome"/>
</dbReference>
<dbReference type="KEGG" id="nmk:CHR53_11160"/>
<name>A0A3Q9QUN0_9BACI</name>